<keyword evidence="6 15" id="KW-0418">Kinase</keyword>
<proteinExistence type="inferred from homology"/>
<dbReference type="EMBL" id="VLNR01000054">
    <property type="protein sequence ID" value="TSE05805.1"/>
    <property type="molecule type" value="Genomic_DNA"/>
</dbReference>
<dbReference type="AlphaFoldDB" id="A0A554VF77"/>
<dbReference type="RefSeq" id="WP_143917860.1">
    <property type="nucleotide sequence ID" value="NZ_CANMIK010000002.1"/>
</dbReference>
<dbReference type="GO" id="GO:0046872">
    <property type="term" value="F:metal ion binding"/>
    <property type="evidence" value="ECO:0007669"/>
    <property type="project" value="UniProtKB-KW"/>
</dbReference>
<dbReference type="SUPFAM" id="SSF55060">
    <property type="entry name" value="GHMP Kinase, C-terminal domain"/>
    <property type="match status" value="1"/>
</dbReference>
<dbReference type="FunFam" id="3.30.70.890:FF:000001">
    <property type="entry name" value="Galactokinase"/>
    <property type="match status" value="1"/>
</dbReference>
<dbReference type="GO" id="GO:0005524">
    <property type="term" value="F:ATP binding"/>
    <property type="evidence" value="ECO:0007669"/>
    <property type="project" value="UniProtKB-UniRule"/>
</dbReference>
<keyword evidence="4" id="KW-0479">Metal-binding</keyword>
<keyword evidence="10" id="KW-0119">Carbohydrate metabolism</keyword>
<dbReference type="GO" id="GO:0004335">
    <property type="term" value="F:galactokinase activity"/>
    <property type="evidence" value="ECO:0007669"/>
    <property type="project" value="UniProtKB-UniRule"/>
</dbReference>
<feature type="domain" description="GHMP kinase C-terminal" evidence="13">
    <location>
        <begin position="279"/>
        <end position="346"/>
    </location>
</feature>
<evidence type="ECO:0000256" key="6">
    <source>
        <dbReference type="ARBA" id="ARBA00022777"/>
    </source>
</evidence>
<dbReference type="NCBIfam" id="TIGR00131">
    <property type="entry name" value="gal_kin"/>
    <property type="match status" value="1"/>
</dbReference>
<evidence type="ECO:0000256" key="10">
    <source>
        <dbReference type="ARBA" id="ARBA00023277"/>
    </source>
</evidence>
<dbReference type="Gene3D" id="3.30.70.890">
    <property type="entry name" value="GHMP kinase, C-terminal domain"/>
    <property type="match status" value="1"/>
</dbReference>
<sequence length="381" mass="43301">MENDHEGFISNFKAELVILSPGRINFIGEHTDYNNGFVLPTAIDKKIIFSFRKNNTDSQCNVYSQTYKKKIQFDLNTLKPSNEEWENYILGVMNELSKLTDKIRGFDCIVKSELPIGAGISSSAALECGLAYGLNELFDLELPKIKLVELSQRAEHNYVGTKCGIMDQFASVMSEDHKVILLDCKTQEYRLIDGNFDPYKILLLNTNVSHNLAESEYNTRRAECEEAVAMISESHSNVKSLRDVTKSMLDEFKEKLSPLHYERASYVIEENDRVLQASESLEKGDLQRFGKLMYASHNGLQHQYEVSCKELDFLVDFSKDKTEIVGSRMMGGGFGGCTINLIHKDYINEYVDLVTKAYKEQFDIELTSFITVPSQGTSIQE</sequence>
<reference evidence="15 16" key="1">
    <citation type="submission" date="2019-07" db="EMBL/GenBank/DDBJ databases">
        <title>The draft genome sequence of Aquimarina algiphila M91.</title>
        <authorList>
            <person name="Meng X."/>
        </authorList>
    </citation>
    <scope>NUCLEOTIDE SEQUENCE [LARGE SCALE GENOMIC DNA]</scope>
    <source>
        <strain evidence="15 16">M91</strain>
    </source>
</reference>
<dbReference type="InterPro" id="IPR014721">
    <property type="entry name" value="Ribsml_uS5_D2-typ_fold_subgr"/>
</dbReference>
<dbReference type="GO" id="GO:0006012">
    <property type="term" value="P:galactose metabolic process"/>
    <property type="evidence" value="ECO:0007669"/>
    <property type="project" value="UniProtKB-UniRule"/>
</dbReference>
<dbReference type="PRINTS" id="PR00473">
    <property type="entry name" value="GALCTOKINASE"/>
</dbReference>
<gene>
    <name evidence="15" type="primary">galK</name>
    <name evidence="15" type="ORF">FOF46_21445</name>
</gene>
<dbReference type="PRINTS" id="PR00959">
    <property type="entry name" value="MEVGALKINASE"/>
</dbReference>
<keyword evidence="2" id="KW-0963">Cytoplasm</keyword>
<dbReference type="Pfam" id="PF08544">
    <property type="entry name" value="GHMP_kinases_C"/>
    <property type="match status" value="1"/>
</dbReference>
<protein>
    <recommendedName>
        <fullName evidence="11">Galactokinase</fullName>
        <ecNumber evidence="11">2.7.1.6</ecNumber>
    </recommendedName>
</protein>
<keyword evidence="5" id="KW-0547">Nucleotide-binding</keyword>
<dbReference type="PIRSF" id="PIRSF000530">
    <property type="entry name" value="Galactokinase"/>
    <property type="match status" value="1"/>
</dbReference>
<evidence type="ECO:0000256" key="1">
    <source>
        <dbReference type="ARBA" id="ARBA00006566"/>
    </source>
</evidence>
<evidence type="ECO:0000256" key="4">
    <source>
        <dbReference type="ARBA" id="ARBA00022723"/>
    </source>
</evidence>
<evidence type="ECO:0000256" key="3">
    <source>
        <dbReference type="ARBA" id="ARBA00022679"/>
    </source>
</evidence>
<dbReference type="InterPro" id="IPR006206">
    <property type="entry name" value="Mevalonate/galactokinase"/>
</dbReference>
<evidence type="ECO:0000313" key="15">
    <source>
        <dbReference type="EMBL" id="TSE05805.1"/>
    </source>
</evidence>
<dbReference type="Pfam" id="PF10509">
    <property type="entry name" value="GalKase_gal_bdg"/>
    <property type="match status" value="1"/>
</dbReference>
<dbReference type="GO" id="GO:0005829">
    <property type="term" value="C:cytosol"/>
    <property type="evidence" value="ECO:0007669"/>
    <property type="project" value="TreeGrafter"/>
</dbReference>
<evidence type="ECO:0000256" key="11">
    <source>
        <dbReference type="NCBIfam" id="TIGR00131"/>
    </source>
</evidence>
<evidence type="ECO:0000259" key="12">
    <source>
        <dbReference type="Pfam" id="PF00288"/>
    </source>
</evidence>
<feature type="domain" description="Galactokinase N-terminal" evidence="14">
    <location>
        <begin position="8"/>
        <end position="52"/>
    </location>
</feature>
<dbReference type="Pfam" id="PF00288">
    <property type="entry name" value="GHMP_kinases_N"/>
    <property type="match status" value="1"/>
</dbReference>
<evidence type="ECO:0000259" key="14">
    <source>
        <dbReference type="Pfam" id="PF10509"/>
    </source>
</evidence>
<dbReference type="InterPro" id="IPR000705">
    <property type="entry name" value="Galactokinase"/>
</dbReference>
<dbReference type="PANTHER" id="PTHR10457">
    <property type="entry name" value="MEVALONATE KINASE/GALACTOKINASE"/>
    <property type="match status" value="1"/>
</dbReference>
<keyword evidence="8" id="KW-0460">Magnesium</keyword>
<dbReference type="InterPro" id="IPR036554">
    <property type="entry name" value="GHMP_kinase_C_sf"/>
</dbReference>
<dbReference type="EC" id="2.7.1.6" evidence="11"/>
<evidence type="ECO:0000259" key="13">
    <source>
        <dbReference type="Pfam" id="PF08544"/>
    </source>
</evidence>
<feature type="domain" description="GHMP kinase N-terminal" evidence="12">
    <location>
        <begin position="87"/>
        <end position="174"/>
    </location>
</feature>
<dbReference type="PANTHER" id="PTHR10457:SF7">
    <property type="entry name" value="GALACTOKINASE-RELATED"/>
    <property type="match status" value="1"/>
</dbReference>
<dbReference type="FunFam" id="3.30.230.10:FF:000017">
    <property type="entry name" value="Galactokinase"/>
    <property type="match status" value="1"/>
</dbReference>
<name>A0A554VF77_9FLAO</name>
<keyword evidence="16" id="KW-1185">Reference proteome</keyword>
<accession>A0A554VF77</accession>
<dbReference type="InterPro" id="IPR020568">
    <property type="entry name" value="Ribosomal_Su5_D2-typ_SF"/>
</dbReference>
<evidence type="ECO:0000256" key="8">
    <source>
        <dbReference type="ARBA" id="ARBA00022842"/>
    </source>
</evidence>
<dbReference type="InterPro" id="IPR006204">
    <property type="entry name" value="GHMP_kinase_N_dom"/>
</dbReference>
<comment type="similarity">
    <text evidence="1">Belongs to the GHMP kinase family. GalK subfamily.</text>
</comment>
<keyword evidence="7" id="KW-0067">ATP-binding</keyword>
<keyword evidence="9" id="KW-0299">Galactose metabolism</keyword>
<evidence type="ECO:0000256" key="2">
    <source>
        <dbReference type="ARBA" id="ARBA00022490"/>
    </source>
</evidence>
<dbReference type="Proteomes" id="UP000318833">
    <property type="component" value="Unassembled WGS sequence"/>
</dbReference>
<dbReference type="InterPro" id="IPR019539">
    <property type="entry name" value="GalKase_N"/>
</dbReference>
<keyword evidence="3 15" id="KW-0808">Transferase</keyword>
<organism evidence="15 16">
    <name type="scientific">Aquimarina algiphila</name>
    <dbReference type="NCBI Taxonomy" id="2047982"/>
    <lineage>
        <taxon>Bacteria</taxon>
        <taxon>Pseudomonadati</taxon>
        <taxon>Bacteroidota</taxon>
        <taxon>Flavobacteriia</taxon>
        <taxon>Flavobacteriales</taxon>
        <taxon>Flavobacteriaceae</taxon>
        <taxon>Aquimarina</taxon>
    </lineage>
</organism>
<evidence type="ECO:0000256" key="9">
    <source>
        <dbReference type="ARBA" id="ARBA00023144"/>
    </source>
</evidence>
<comment type="caution">
    <text evidence="15">The sequence shown here is derived from an EMBL/GenBank/DDBJ whole genome shotgun (WGS) entry which is preliminary data.</text>
</comment>
<dbReference type="OrthoDB" id="250531at2"/>
<evidence type="ECO:0000256" key="5">
    <source>
        <dbReference type="ARBA" id="ARBA00022741"/>
    </source>
</evidence>
<dbReference type="SUPFAM" id="SSF54211">
    <property type="entry name" value="Ribosomal protein S5 domain 2-like"/>
    <property type="match status" value="1"/>
</dbReference>
<dbReference type="InterPro" id="IPR013750">
    <property type="entry name" value="GHMP_kinase_C_dom"/>
</dbReference>
<dbReference type="Gene3D" id="3.30.230.10">
    <property type="match status" value="1"/>
</dbReference>
<evidence type="ECO:0000256" key="7">
    <source>
        <dbReference type="ARBA" id="ARBA00022840"/>
    </source>
</evidence>
<evidence type="ECO:0000313" key="16">
    <source>
        <dbReference type="Proteomes" id="UP000318833"/>
    </source>
</evidence>